<protein>
    <submittedName>
        <fullName evidence="1">Uncharacterized protein</fullName>
    </submittedName>
</protein>
<gene>
    <name evidence="1" type="ORF">QCA50_003750</name>
</gene>
<keyword evidence="2" id="KW-1185">Reference proteome</keyword>
<evidence type="ECO:0000313" key="2">
    <source>
        <dbReference type="Proteomes" id="UP001385951"/>
    </source>
</evidence>
<dbReference type="Proteomes" id="UP001385951">
    <property type="component" value="Unassembled WGS sequence"/>
</dbReference>
<name>A0AAW0GRE4_9APHY</name>
<reference evidence="1 2" key="1">
    <citation type="submission" date="2022-09" db="EMBL/GenBank/DDBJ databases">
        <authorList>
            <person name="Palmer J.M."/>
        </authorList>
    </citation>
    <scope>NUCLEOTIDE SEQUENCE [LARGE SCALE GENOMIC DNA]</scope>
    <source>
        <strain evidence="1 2">DSM 7382</strain>
    </source>
</reference>
<proteinExistence type="predicted"/>
<organism evidence="1 2">
    <name type="scientific">Cerrena zonata</name>
    <dbReference type="NCBI Taxonomy" id="2478898"/>
    <lineage>
        <taxon>Eukaryota</taxon>
        <taxon>Fungi</taxon>
        <taxon>Dikarya</taxon>
        <taxon>Basidiomycota</taxon>
        <taxon>Agaricomycotina</taxon>
        <taxon>Agaricomycetes</taxon>
        <taxon>Polyporales</taxon>
        <taxon>Cerrenaceae</taxon>
        <taxon>Cerrena</taxon>
    </lineage>
</organism>
<dbReference type="AlphaFoldDB" id="A0AAW0GRE4"/>
<evidence type="ECO:0000313" key="1">
    <source>
        <dbReference type="EMBL" id="KAK7692131.1"/>
    </source>
</evidence>
<dbReference type="EMBL" id="JASBNA010000004">
    <property type="protein sequence ID" value="KAK7692131.1"/>
    <property type="molecule type" value="Genomic_DNA"/>
</dbReference>
<comment type="caution">
    <text evidence="1">The sequence shown here is derived from an EMBL/GenBank/DDBJ whole genome shotgun (WGS) entry which is preliminary data.</text>
</comment>
<sequence length="142" mass="16447">MEWIFECRHTYNEFFICKWGLVVRYCLLLSLAITKGPGVPSPASILIPHPLSERCLHLAHPPAKTSQRSEIMTMKTAMPDVLSLMTTCTPHFSKTAYHYVEKFTPQSHTYARCLRSFRDKVRFLGARFALLRRGRARMTRCI</sequence>
<accession>A0AAW0GRE4</accession>